<feature type="transmembrane region" description="Helical" evidence="9">
    <location>
        <begin position="366"/>
        <end position="388"/>
    </location>
</feature>
<feature type="non-terminal residue" evidence="11">
    <location>
        <position position="394"/>
    </location>
</feature>
<dbReference type="GO" id="GO:0005886">
    <property type="term" value="C:plasma membrane"/>
    <property type="evidence" value="ECO:0007669"/>
    <property type="project" value="UniProtKB-SubCell"/>
</dbReference>
<dbReference type="GO" id="GO:0005254">
    <property type="term" value="F:chloride channel activity"/>
    <property type="evidence" value="ECO:0007669"/>
    <property type="project" value="InterPro"/>
</dbReference>
<proteinExistence type="predicted"/>
<gene>
    <name evidence="11" type="ORF">CU098_001541</name>
</gene>
<sequence>MIVNTVSVALGLLLAFRVNTAYDRYWEGRKLIQVIIATIRSFTRQIWTHAPEETTEDCSTTVHHLRQEKGIHYKDLKGLLPPDWKPACVQRANQDDTTSTKKSSTNLDSNQAPFDDNTSQRGGSNGSSLDEQEECPLHYTNGKSSKIPKKRSEEICHVLNESDNPTDLINVRKSLITQEFHIPNLSELKVEELEKFVKDLELCANLRDEEEAQLERQPLLHNHTLHKLDLPAYTHLSHKKRKFLYQEALKLVKKYETQKRQAEMRRQDFSEFTCSEDLPYLGNSEICLPIEILFQVTYYVKRLKAEDKNKSALLSSATSLTDTLVNSLTALERIVQTPIPRAYNIHLKQAVTLYIFFLPLALVESLGWLVTPIVALASFTLFGILAIGEEIENP</sequence>
<dbReference type="PANTHER" id="PTHR33281">
    <property type="entry name" value="UPF0187 PROTEIN YNEE"/>
    <property type="match status" value="1"/>
</dbReference>
<feature type="compositionally biased region" description="Low complexity" evidence="8">
    <location>
        <begin position="95"/>
        <end position="110"/>
    </location>
</feature>
<evidence type="ECO:0000256" key="10">
    <source>
        <dbReference type="SAM" id="SignalP"/>
    </source>
</evidence>
<dbReference type="AlphaFoldDB" id="A0A367IP46"/>
<dbReference type="EMBL" id="PJQM01006590">
    <property type="protein sequence ID" value="RCH79432.1"/>
    <property type="molecule type" value="Genomic_DNA"/>
</dbReference>
<evidence type="ECO:0000256" key="2">
    <source>
        <dbReference type="ARBA" id="ARBA00022448"/>
    </source>
</evidence>
<evidence type="ECO:0000256" key="7">
    <source>
        <dbReference type="ARBA" id="ARBA00023136"/>
    </source>
</evidence>
<reference evidence="11 12" key="1">
    <citation type="journal article" date="2018" name="G3 (Bethesda)">
        <title>Phylogenetic and Phylogenomic Definition of Rhizopus Species.</title>
        <authorList>
            <person name="Gryganskyi A.P."/>
            <person name="Golan J."/>
            <person name="Dolatabadi S."/>
            <person name="Mondo S."/>
            <person name="Robb S."/>
            <person name="Idnurm A."/>
            <person name="Muszewska A."/>
            <person name="Steczkiewicz K."/>
            <person name="Masonjones S."/>
            <person name="Liao H.L."/>
            <person name="Gajdeczka M.T."/>
            <person name="Anike F."/>
            <person name="Vuek A."/>
            <person name="Anishchenko I.M."/>
            <person name="Voigt K."/>
            <person name="de Hoog G.S."/>
            <person name="Smith M.E."/>
            <person name="Heitman J."/>
            <person name="Vilgalys R."/>
            <person name="Stajich J.E."/>
        </authorList>
    </citation>
    <scope>NUCLEOTIDE SEQUENCE [LARGE SCALE GENOMIC DNA]</scope>
    <source>
        <strain evidence="11 12">LSU 92-RS-03</strain>
    </source>
</reference>
<evidence type="ECO:0000256" key="1">
    <source>
        <dbReference type="ARBA" id="ARBA00004651"/>
    </source>
</evidence>
<keyword evidence="3" id="KW-1003">Cell membrane</keyword>
<feature type="compositionally biased region" description="Polar residues" evidence="8">
    <location>
        <begin position="116"/>
        <end position="129"/>
    </location>
</feature>
<name>A0A367IP46_RHIST</name>
<comment type="subcellular location">
    <subcellularLocation>
        <location evidence="1">Cell membrane</location>
        <topology evidence="1">Multi-pass membrane protein</topology>
    </subcellularLocation>
</comment>
<comment type="caution">
    <text evidence="11">The sequence shown here is derived from an EMBL/GenBank/DDBJ whole genome shotgun (WGS) entry which is preliminary data.</text>
</comment>
<dbReference type="InterPro" id="IPR044669">
    <property type="entry name" value="YneE/VCCN1/2-like"/>
</dbReference>
<evidence type="ECO:0000313" key="12">
    <source>
        <dbReference type="Proteomes" id="UP000253551"/>
    </source>
</evidence>
<feature type="chain" id="PRO_5016933739" evidence="10">
    <location>
        <begin position="22"/>
        <end position="394"/>
    </location>
</feature>
<evidence type="ECO:0000256" key="3">
    <source>
        <dbReference type="ARBA" id="ARBA00022475"/>
    </source>
</evidence>
<evidence type="ECO:0000256" key="9">
    <source>
        <dbReference type="SAM" id="Phobius"/>
    </source>
</evidence>
<keyword evidence="2" id="KW-0813">Transport</keyword>
<dbReference type="Proteomes" id="UP000253551">
    <property type="component" value="Unassembled WGS sequence"/>
</dbReference>
<feature type="region of interest" description="Disordered" evidence="8">
    <location>
        <begin position="91"/>
        <end position="146"/>
    </location>
</feature>
<evidence type="ECO:0000256" key="6">
    <source>
        <dbReference type="ARBA" id="ARBA00023065"/>
    </source>
</evidence>
<accession>A0A367IP46</accession>
<keyword evidence="7 9" id="KW-0472">Membrane</keyword>
<protein>
    <submittedName>
        <fullName evidence="11">Uncharacterized protein</fullName>
    </submittedName>
</protein>
<keyword evidence="5 9" id="KW-1133">Transmembrane helix</keyword>
<dbReference type="PANTHER" id="PTHR33281:SF19">
    <property type="entry name" value="VOLTAGE-DEPENDENT ANION CHANNEL-FORMING PROTEIN YNEE"/>
    <property type="match status" value="1"/>
</dbReference>
<keyword evidence="6" id="KW-0406">Ion transport</keyword>
<evidence type="ECO:0000256" key="8">
    <source>
        <dbReference type="SAM" id="MobiDB-lite"/>
    </source>
</evidence>
<keyword evidence="4 9" id="KW-0812">Transmembrane</keyword>
<dbReference type="Pfam" id="PF25539">
    <property type="entry name" value="Bestrophin_2"/>
    <property type="match status" value="2"/>
</dbReference>
<organism evidence="11 12">
    <name type="scientific">Rhizopus stolonifer</name>
    <name type="common">Rhizopus nigricans</name>
    <dbReference type="NCBI Taxonomy" id="4846"/>
    <lineage>
        <taxon>Eukaryota</taxon>
        <taxon>Fungi</taxon>
        <taxon>Fungi incertae sedis</taxon>
        <taxon>Mucoromycota</taxon>
        <taxon>Mucoromycotina</taxon>
        <taxon>Mucoromycetes</taxon>
        <taxon>Mucorales</taxon>
        <taxon>Mucorineae</taxon>
        <taxon>Rhizopodaceae</taxon>
        <taxon>Rhizopus</taxon>
    </lineage>
</organism>
<dbReference type="STRING" id="4846.A0A367IP46"/>
<evidence type="ECO:0000313" key="11">
    <source>
        <dbReference type="EMBL" id="RCH79432.1"/>
    </source>
</evidence>
<keyword evidence="10" id="KW-0732">Signal</keyword>
<dbReference type="OrthoDB" id="1368at2759"/>
<feature type="signal peptide" evidence="10">
    <location>
        <begin position="1"/>
        <end position="21"/>
    </location>
</feature>
<evidence type="ECO:0000256" key="4">
    <source>
        <dbReference type="ARBA" id="ARBA00022692"/>
    </source>
</evidence>
<keyword evidence="12" id="KW-1185">Reference proteome</keyword>
<evidence type="ECO:0000256" key="5">
    <source>
        <dbReference type="ARBA" id="ARBA00022989"/>
    </source>
</evidence>